<keyword evidence="2" id="KW-1185">Reference proteome</keyword>
<dbReference type="AlphaFoldDB" id="A0A9P3CVL0"/>
<name>A0A9P3CVL0_9PEZI</name>
<dbReference type="OrthoDB" id="10326340at2759"/>
<gene>
    <name evidence="1" type="ORF">CKM354_001061400</name>
</gene>
<dbReference type="Proteomes" id="UP000825890">
    <property type="component" value="Unassembled WGS sequence"/>
</dbReference>
<protein>
    <submittedName>
        <fullName evidence="1">Uncharacterized protein</fullName>
    </submittedName>
</protein>
<dbReference type="RefSeq" id="XP_044662012.1">
    <property type="nucleotide sequence ID" value="XM_044806077.1"/>
</dbReference>
<comment type="caution">
    <text evidence="1">The sequence shown here is derived from an EMBL/GenBank/DDBJ whole genome shotgun (WGS) entry which is preliminary data.</text>
</comment>
<proteinExistence type="predicted"/>
<evidence type="ECO:0000313" key="2">
    <source>
        <dbReference type="Proteomes" id="UP000825890"/>
    </source>
</evidence>
<sequence length="275" mass="31879">MERRIKTENVNLTLPASKVANFSFFQLETVTVTVAAGSPLRMETRWRFKRINARSIRCVSDRLIVSTRHRQSRWSLASIDEAGLKEASSLAERTLADVDTHDTDHERIVIKPPLTIVFVADVGQDRDSRSAGLDDYVCAHMQSPPYWLTALFRFSCDAQRRFMLDVAHYIRTQMLLYAMGYHVYYGLIPFSLPWRFWPNTSHPPEWILELESRSMLWTSRLVMTACYRVGSVLSISAPRNQSGSRRLQEKVDEERASLVVWPSARDWRDCELQFC</sequence>
<dbReference type="GeneID" id="68296189"/>
<organism evidence="1 2">
    <name type="scientific">Cercospora kikuchii</name>
    <dbReference type="NCBI Taxonomy" id="84275"/>
    <lineage>
        <taxon>Eukaryota</taxon>
        <taxon>Fungi</taxon>
        <taxon>Dikarya</taxon>
        <taxon>Ascomycota</taxon>
        <taxon>Pezizomycotina</taxon>
        <taxon>Dothideomycetes</taxon>
        <taxon>Dothideomycetidae</taxon>
        <taxon>Mycosphaerellales</taxon>
        <taxon>Mycosphaerellaceae</taxon>
        <taxon>Cercospora</taxon>
    </lineage>
</organism>
<accession>A0A9P3CVL0</accession>
<evidence type="ECO:0000313" key="1">
    <source>
        <dbReference type="EMBL" id="GIZ47525.1"/>
    </source>
</evidence>
<reference evidence="1 2" key="1">
    <citation type="submission" date="2021-01" db="EMBL/GenBank/DDBJ databases">
        <title>Cercospora kikuchii MAFF 305040 whole genome shotgun sequence.</title>
        <authorList>
            <person name="Kashiwa T."/>
            <person name="Suzuki T."/>
        </authorList>
    </citation>
    <scope>NUCLEOTIDE SEQUENCE [LARGE SCALE GENOMIC DNA]</scope>
    <source>
        <strain evidence="1 2">MAFF 305040</strain>
    </source>
</reference>
<dbReference type="EMBL" id="BOLY01000007">
    <property type="protein sequence ID" value="GIZ47525.1"/>
    <property type="molecule type" value="Genomic_DNA"/>
</dbReference>